<name>A0AAD1T088_PELCU</name>
<organism evidence="5 6">
    <name type="scientific">Pelobates cultripes</name>
    <name type="common">Western spadefoot toad</name>
    <dbReference type="NCBI Taxonomy" id="61616"/>
    <lineage>
        <taxon>Eukaryota</taxon>
        <taxon>Metazoa</taxon>
        <taxon>Chordata</taxon>
        <taxon>Craniata</taxon>
        <taxon>Vertebrata</taxon>
        <taxon>Euteleostomi</taxon>
        <taxon>Amphibia</taxon>
        <taxon>Batrachia</taxon>
        <taxon>Anura</taxon>
        <taxon>Pelobatoidea</taxon>
        <taxon>Pelobatidae</taxon>
        <taxon>Pelobates</taxon>
    </lineage>
</organism>
<dbReference type="PANTHER" id="PTHR14495">
    <property type="entry name" value="SHIELDIN COMPLEX SUBUNIT 2"/>
    <property type="match status" value="1"/>
</dbReference>
<protein>
    <recommendedName>
        <fullName evidence="7">Shieldin complex subunit 2</fullName>
    </recommendedName>
</protein>
<evidence type="ECO:0000256" key="1">
    <source>
        <dbReference type="SAM" id="MobiDB-lite"/>
    </source>
</evidence>
<dbReference type="Proteomes" id="UP001295444">
    <property type="component" value="Chromosome 08"/>
</dbReference>
<dbReference type="InterPro" id="IPR049507">
    <property type="entry name" value="SHLD2_OB1"/>
</dbReference>
<sequence length="794" mass="90244">MSKQGAVHVFIGAPVILSHEVDRDEQHASDGDMPKWNELFYINNDNNSCLQTDCQASNTTLKYNELDADIVVKNKSEAQSVERNSDVCASDLLSTSHSFPNFKSEGHKRQHDGRIAALVSSTKQLQVITSPQRTVQNGEIIQDYLDAMFPRRPEHLEEKGVPSENKEVTTTDIEFQTVLTSSQIAHHGHEVISEHGVTCTQTENKSEDTNAEFSEPCNCKEPIAKSDGSLELFTPTSNDSYQAPSSKHLPSNQEDVRELPGLSNLHFGEPSHSYNFKNAASKRPRVFKDMCPSSYSLSGMQQKCKKYKPSSSPNKLHLKISQDTFLKWFDSLVTLKYCSDKAKEYNILAVVVHPCHIKEVKTKPNAGISIPLATIVVLDHSVVERKVVLWRSAAFWTLEVFPGDIIILKHLIVCDNRWNDETVLQSTAKSKFLNLGSCSILCQDSSRIECTVLKDLLDYISTKHHYLSNLPPRKPKNMGSIPYLKIEQLQPETLVHSILKVTDISILTECIYHYKGQKQNKIILAVEQIKGHTGTIVLWGACISWLDWIRPKKDHIWEFRHLFSHRNSVSGDIELHTTPWSSCECLFDDDSRAVDFKKWYLQNKESNTKEMDLLCLLDEKYTGDIVLKASISELLFPMLYHQHISLNMRTPFSHIMVYLPKIIYSGCGKCQKELRTDENHVYEQCLSCLPFNKVTDFYRPAVMTIKNKECEIRVHVSSNILQKIFLNIPPSSLNKAVLCSSTVTYAMVVADLCHSLLAETRESYILKISSRFLLDENSIPLEQEFNLLDFNISI</sequence>
<feature type="region of interest" description="Disordered" evidence="1">
    <location>
        <begin position="230"/>
        <end position="254"/>
    </location>
</feature>
<feature type="domain" description="Shieldin complex subunit 2 first OB fold" evidence="3">
    <location>
        <begin position="330"/>
        <end position="457"/>
    </location>
</feature>
<evidence type="ECO:0000259" key="3">
    <source>
        <dbReference type="Pfam" id="PF21669"/>
    </source>
</evidence>
<reference evidence="5" key="1">
    <citation type="submission" date="2022-03" db="EMBL/GenBank/DDBJ databases">
        <authorList>
            <person name="Alioto T."/>
            <person name="Alioto T."/>
            <person name="Gomez Garrido J."/>
        </authorList>
    </citation>
    <scope>NUCLEOTIDE SEQUENCE</scope>
</reference>
<dbReference type="InterPro" id="IPR053944">
    <property type="entry name" value="SHLD2_OB2"/>
</dbReference>
<gene>
    <name evidence="5" type="ORF">PECUL_23A033405</name>
</gene>
<dbReference type="GO" id="GO:0035861">
    <property type="term" value="C:site of double-strand break"/>
    <property type="evidence" value="ECO:0007669"/>
    <property type="project" value="TreeGrafter"/>
</dbReference>
<evidence type="ECO:0000313" key="5">
    <source>
        <dbReference type="EMBL" id="CAH2312195.1"/>
    </source>
</evidence>
<dbReference type="Pfam" id="PF22779">
    <property type="entry name" value="OB_SHLD2_2nd"/>
    <property type="match status" value="1"/>
</dbReference>
<evidence type="ECO:0000259" key="2">
    <source>
        <dbReference type="Pfam" id="PF15793"/>
    </source>
</evidence>
<feature type="compositionally biased region" description="Polar residues" evidence="1">
    <location>
        <begin position="234"/>
        <end position="253"/>
    </location>
</feature>
<dbReference type="GO" id="GO:0005634">
    <property type="term" value="C:nucleus"/>
    <property type="evidence" value="ECO:0007669"/>
    <property type="project" value="TreeGrafter"/>
</dbReference>
<dbReference type="InterPro" id="IPR031589">
    <property type="entry name" value="SHLD2_C"/>
</dbReference>
<dbReference type="AlphaFoldDB" id="A0AAD1T088"/>
<dbReference type="PANTHER" id="PTHR14495:SF2">
    <property type="entry name" value="SHIELDIN COMPLEX SUBUNIT 2"/>
    <property type="match status" value="1"/>
</dbReference>
<feature type="domain" description="Shieldin complex subunit 2 second OB fold" evidence="4">
    <location>
        <begin position="490"/>
        <end position="571"/>
    </location>
</feature>
<dbReference type="Pfam" id="PF15793">
    <property type="entry name" value="SHLD2_C"/>
    <property type="match status" value="1"/>
</dbReference>
<feature type="domain" description="Shieldin complex subunit 2 C-terminal" evidence="2">
    <location>
        <begin position="628"/>
        <end position="790"/>
    </location>
</feature>
<dbReference type="InterPro" id="IPR029715">
    <property type="entry name" value="FAM35A"/>
</dbReference>
<evidence type="ECO:0008006" key="7">
    <source>
        <dbReference type="Google" id="ProtNLM"/>
    </source>
</evidence>
<evidence type="ECO:0000259" key="4">
    <source>
        <dbReference type="Pfam" id="PF22779"/>
    </source>
</evidence>
<proteinExistence type="predicted"/>
<dbReference type="EMBL" id="OW240919">
    <property type="protein sequence ID" value="CAH2312195.1"/>
    <property type="molecule type" value="Genomic_DNA"/>
</dbReference>
<dbReference type="Pfam" id="PF21669">
    <property type="entry name" value="SHLD2_OB1"/>
    <property type="match status" value="1"/>
</dbReference>
<keyword evidence="6" id="KW-1185">Reference proteome</keyword>
<dbReference type="GO" id="GO:0010569">
    <property type="term" value="P:regulation of double-strand break repair via homologous recombination"/>
    <property type="evidence" value="ECO:0007669"/>
    <property type="project" value="TreeGrafter"/>
</dbReference>
<accession>A0AAD1T088</accession>
<evidence type="ECO:0000313" key="6">
    <source>
        <dbReference type="Proteomes" id="UP001295444"/>
    </source>
</evidence>